<dbReference type="STRING" id="407821.A0A087UL48"/>
<protein>
    <submittedName>
        <fullName evidence="1">Integrator complex subunit 8</fullName>
    </submittedName>
</protein>
<gene>
    <name evidence="1" type="ORF">X975_24645</name>
</gene>
<evidence type="ECO:0000313" key="2">
    <source>
        <dbReference type="Proteomes" id="UP000054359"/>
    </source>
</evidence>
<dbReference type="EMBL" id="KK120343">
    <property type="protein sequence ID" value="KFM78087.1"/>
    <property type="molecule type" value="Genomic_DNA"/>
</dbReference>
<accession>A0A087UL48</accession>
<name>A0A087UL48_STEMI</name>
<dbReference type="AlphaFoldDB" id="A0A087UL48"/>
<dbReference type="OrthoDB" id="64340at2759"/>
<organism evidence="1 2">
    <name type="scientific">Stegodyphus mimosarum</name>
    <name type="common">African social velvet spider</name>
    <dbReference type="NCBI Taxonomy" id="407821"/>
    <lineage>
        <taxon>Eukaryota</taxon>
        <taxon>Metazoa</taxon>
        <taxon>Ecdysozoa</taxon>
        <taxon>Arthropoda</taxon>
        <taxon>Chelicerata</taxon>
        <taxon>Arachnida</taxon>
        <taxon>Araneae</taxon>
        <taxon>Araneomorphae</taxon>
        <taxon>Entelegynae</taxon>
        <taxon>Eresoidea</taxon>
        <taxon>Eresidae</taxon>
        <taxon>Stegodyphus</taxon>
    </lineage>
</organism>
<sequence>MFDSRTKHRPPSPQKILWFEFLLNPLLLEKHLTEGGTDPSPTDLIIKFLANSISQPNVDSAGNANNNQ</sequence>
<dbReference type="GO" id="GO:0034472">
    <property type="term" value="P:snRNA 3'-end processing"/>
    <property type="evidence" value="ECO:0007669"/>
    <property type="project" value="InterPro"/>
</dbReference>
<dbReference type="InterPro" id="IPR038751">
    <property type="entry name" value="INTS8"/>
</dbReference>
<feature type="non-terminal residue" evidence="1">
    <location>
        <position position="68"/>
    </location>
</feature>
<dbReference type="PANTHER" id="PTHR13350">
    <property type="entry name" value="INTEGRATOR COMPLEX SUBUNIT 8"/>
    <property type="match status" value="1"/>
</dbReference>
<dbReference type="PANTHER" id="PTHR13350:SF1">
    <property type="entry name" value="INTEGRATOR COMPLEX SUBUNIT 8"/>
    <property type="match status" value="1"/>
</dbReference>
<dbReference type="GO" id="GO:0032039">
    <property type="term" value="C:integrator complex"/>
    <property type="evidence" value="ECO:0007669"/>
    <property type="project" value="TreeGrafter"/>
</dbReference>
<proteinExistence type="predicted"/>
<dbReference type="GO" id="GO:0005694">
    <property type="term" value="C:chromosome"/>
    <property type="evidence" value="ECO:0007669"/>
    <property type="project" value="UniProtKB-SubCell"/>
</dbReference>
<dbReference type="Proteomes" id="UP000054359">
    <property type="component" value="Unassembled WGS sequence"/>
</dbReference>
<evidence type="ECO:0000313" key="1">
    <source>
        <dbReference type="EMBL" id="KFM78087.1"/>
    </source>
</evidence>
<keyword evidence="2" id="KW-1185">Reference proteome</keyword>
<reference evidence="1 2" key="1">
    <citation type="submission" date="2013-11" db="EMBL/GenBank/DDBJ databases">
        <title>Genome sequencing of Stegodyphus mimosarum.</title>
        <authorList>
            <person name="Bechsgaard J."/>
        </authorList>
    </citation>
    <scope>NUCLEOTIDE SEQUENCE [LARGE SCALE GENOMIC DNA]</scope>
</reference>